<proteinExistence type="predicted"/>
<dbReference type="AlphaFoldDB" id="A0A366LMY3"/>
<reference evidence="2 3" key="1">
    <citation type="submission" date="2018-06" db="EMBL/GenBank/DDBJ databases">
        <title>Sphaerisporangium craniellae sp. nov., isolated from a marine sponge in the South China Sea.</title>
        <authorList>
            <person name="Li L."/>
        </authorList>
    </citation>
    <scope>NUCLEOTIDE SEQUENCE [LARGE SCALE GENOMIC DNA]</scope>
    <source>
        <strain evidence="2 3">LHW63015</strain>
    </source>
</reference>
<dbReference type="Proteomes" id="UP000253303">
    <property type="component" value="Unassembled WGS sequence"/>
</dbReference>
<evidence type="ECO:0000259" key="1">
    <source>
        <dbReference type="Pfam" id="PF01593"/>
    </source>
</evidence>
<dbReference type="OrthoDB" id="8845488at2"/>
<dbReference type="Gene3D" id="3.50.50.60">
    <property type="entry name" value="FAD/NAD(P)-binding domain"/>
    <property type="match status" value="1"/>
</dbReference>
<dbReference type="GO" id="GO:0016491">
    <property type="term" value="F:oxidoreductase activity"/>
    <property type="evidence" value="ECO:0007669"/>
    <property type="project" value="InterPro"/>
</dbReference>
<dbReference type="InterPro" id="IPR002937">
    <property type="entry name" value="Amino_oxidase"/>
</dbReference>
<feature type="domain" description="Amine oxidase" evidence="1">
    <location>
        <begin position="1"/>
        <end position="447"/>
    </location>
</feature>
<dbReference type="Pfam" id="PF01593">
    <property type="entry name" value="Amino_oxidase"/>
    <property type="match status" value="1"/>
</dbReference>
<dbReference type="PANTHER" id="PTHR10742:SF410">
    <property type="entry name" value="LYSINE-SPECIFIC HISTONE DEMETHYLASE 2"/>
    <property type="match status" value="1"/>
</dbReference>
<evidence type="ECO:0000313" key="2">
    <source>
        <dbReference type="EMBL" id="RBQ15305.1"/>
    </source>
</evidence>
<protein>
    <submittedName>
        <fullName evidence="2">Amine oxidase</fullName>
    </submittedName>
</protein>
<sequence length="461" mass="50661">MAGLVAAYELGKLGYQVELYEAGSRIGGRVHTHRFDADPTGSFAELGAMRLPAHHVRTLSYIDELGLSDRLRPFRSWLSDGRAFLAMEPGPVQVSEAAPALVGELRARLGEPGYREESLLFAAWLIAAVRALSPQRLRDQLDNKIVLGRLLGQLDGMNLGPYVRGADRPADLEAFFTDHPRCRKVLPLELDGFLDDVLTEISPALLRLEHGISALPERLALALGSAVHLGHTLTGLRVRERDVILELSCAGRTIVRRVDYAVCAIPFSALRHVRMDGLSQDKAEAIRTTVYCSATKVAFHCRERFWEREGITGGASFTGGDIRQTYYPDHGSVLLASYTIGEEADRLGRMTAERRHEHVRRQLAAIHPALDEPGMVRAAASMAWGQDGLTHGGCTVRWGKTASAAEAERELAARPDKHLFFAGEHCATTPAWIESAVESALEAVQGISLHRYDRRPVSRSA</sequence>
<accession>A0A366LMY3</accession>
<gene>
    <name evidence="2" type="ORF">DP939_36295</name>
</gene>
<name>A0A366LMY3_9ACTN</name>
<dbReference type="EMBL" id="QMEY01000024">
    <property type="protein sequence ID" value="RBQ15305.1"/>
    <property type="molecule type" value="Genomic_DNA"/>
</dbReference>
<keyword evidence="3" id="KW-1185">Reference proteome</keyword>
<organism evidence="2 3">
    <name type="scientific">Spongiactinospora rosea</name>
    <dbReference type="NCBI Taxonomy" id="2248750"/>
    <lineage>
        <taxon>Bacteria</taxon>
        <taxon>Bacillati</taxon>
        <taxon>Actinomycetota</taxon>
        <taxon>Actinomycetes</taxon>
        <taxon>Streptosporangiales</taxon>
        <taxon>Streptosporangiaceae</taxon>
        <taxon>Spongiactinospora</taxon>
    </lineage>
</organism>
<dbReference type="SUPFAM" id="SSF54373">
    <property type="entry name" value="FAD-linked reductases, C-terminal domain"/>
    <property type="match status" value="1"/>
</dbReference>
<evidence type="ECO:0000313" key="3">
    <source>
        <dbReference type="Proteomes" id="UP000253303"/>
    </source>
</evidence>
<dbReference type="SUPFAM" id="SSF51905">
    <property type="entry name" value="FAD/NAD(P)-binding domain"/>
    <property type="match status" value="1"/>
</dbReference>
<dbReference type="InterPro" id="IPR050281">
    <property type="entry name" value="Flavin_monoamine_oxidase"/>
</dbReference>
<dbReference type="InterPro" id="IPR036188">
    <property type="entry name" value="FAD/NAD-bd_sf"/>
</dbReference>
<comment type="caution">
    <text evidence="2">The sequence shown here is derived from an EMBL/GenBank/DDBJ whole genome shotgun (WGS) entry which is preliminary data.</text>
</comment>
<dbReference type="PANTHER" id="PTHR10742">
    <property type="entry name" value="FLAVIN MONOAMINE OXIDASE"/>
    <property type="match status" value="1"/>
</dbReference>
<dbReference type="Gene3D" id="3.90.660.10">
    <property type="match status" value="1"/>
</dbReference>
<dbReference type="Gene3D" id="1.20.1440.240">
    <property type="match status" value="1"/>
</dbReference>